<feature type="domain" description="Kazal-like" evidence="14">
    <location>
        <begin position="162"/>
        <end position="211"/>
    </location>
</feature>
<feature type="region of interest" description="Disordered" evidence="9">
    <location>
        <begin position="1"/>
        <end position="27"/>
    </location>
</feature>
<evidence type="ECO:0000256" key="5">
    <source>
        <dbReference type="ARBA" id="ARBA00023157"/>
    </source>
</evidence>
<accession>T1L3L3</accession>
<evidence type="ECO:0000256" key="2">
    <source>
        <dbReference type="ARBA" id="ARBA00022737"/>
    </source>
</evidence>
<evidence type="ECO:0000256" key="10">
    <source>
        <dbReference type="SAM" id="Phobius"/>
    </source>
</evidence>
<dbReference type="InterPro" id="IPR003884">
    <property type="entry name" value="FacI_MAC"/>
</dbReference>
<feature type="domain" description="Laminin G" evidence="11">
    <location>
        <begin position="1138"/>
        <end position="1362"/>
    </location>
</feature>
<dbReference type="CDD" id="cd00055">
    <property type="entry name" value="EGF_Lam"/>
    <property type="match status" value="2"/>
</dbReference>
<dbReference type="Pfam" id="PF07648">
    <property type="entry name" value="Kazal_2"/>
    <property type="match status" value="6"/>
</dbReference>
<feature type="region of interest" description="Disordered" evidence="9">
    <location>
        <begin position="809"/>
        <end position="847"/>
    </location>
</feature>
<keyword evidence="2" id="KW-0677">Repeat</keyword>
<evidence type="ECO:0000259" key="12">
    <source>
        <dbReference type="PROSITE" id="PS50026"/>
    </source>
</evidence>
<dbReference type="PRINTS" id="PR00011">
    <property type="entry name" value="EGFLAMININ"/>
</dbReference>
<dbReference type="Gene3D" id="2.10.25.10">
    <property type="entry name" value="Laminin"/>
    <property type="match status" value="3"/>
</dbReference>
<dbReference type="EnsemblMetazoa" id="tetur36g00270.1">
    <property type="protein sequence ID" value="tetur36g00270.1"/>
    <property type="gene ID" value="tetur36g00270"/>
</dbReference>
<evidence type="ECO:0008006" key="17">
    <source>
        <dbReference type="Google" id="ProtNLM"/>
    </source>
</evidence>
<dbReference type="Pfam" id="PF00008">
    <property type="entry name" value="EGF"/>
    <property type="match status" value="1"/>
</dbReference>
<feature type="compositionally biased region" description="Basic residues" evidence="9">
    <location>
        <begin position="1"/>
        <end position="12"/>
    </location>
</feature>
<dbReference type="PROSITE" id="PS00022">
    <property type="entry name" value="EGF_1"/>
    <property type="match status" value="1"/>
</dbReference>
<evidence type="ECO:0000313" key="15">
    <source>
        <dbReference type="EnsemblMetazoa" id="tetur36g00270.1"/>
    </source>
</evidence>
<name>T1L3L3_TETUR</name>
<organism evidence="15 16">
    <name type="scientific">Tetranychus urticae</name>
    <name type="common">Two-spotted spider mite</name>
    <dbReference type="NCBI Taxonomy" id="32264"/>
    <lineage>
        <taxon>Eukaryota</taxon>
        <taxon>Metazoa</taxon>
        <taxon>Ecdysozoa</taxon>
        <taxon>Arthropoda</taxon>
        <taxon>Chelicerata</taxon>
        <taxon>Arachnida</taxon>
        <taxon>Acari</taxon>
        <taxon>Acariformes</taxon>
        <taxon>Trombidiformes</taxon>
        <taxon>Prostigmata</taxon>
        <taxon>Eleutherengona</taxon>
        <taxon>Raphignathae</taxon>
        <taxon>Tetranychoidea</taxon>
        <taxon>Tetranychidae</taxon>
        <taxon>Tetranychus</taxon>
    </lineage>
</organism>
<dbReference type="SMART" id="SM00274">
    <property type="entry name" value="FOLN"/>
    <property type="match status" value="4"/>
</dbReference>
<feature type="domain" description="EGF-like" evidence="12">
    <location>
        <begin position="1358"/>
        <end position="1396"/>
    </location>
</feature>
<evidence type="ECO:0000259" key="11">
    <source>
        <dbReference type="PROSITE" id="PS50025"/>
    </source>
</evidence>
<dbReference type="PROSITE" id="PS50027">
    <property type="entry name" value="EGF_LAM_2"/>
    <property type="match status" value="1"/>
</dbReference>
<feature type="domain" description="EGF-like" evidence="12">
    <location>
        <begin position="1042"/>
        <end position="1084"/>
    </location>
</feature>
<feature type="domain" description="Laminin EGF-like" evidence="13">
    <location>
        <begin position="621"/>
        <end position="673"/>
    </location>
</feature>
<dbReference type="InterPro" id="IPR050653">
    <property type="entry name" value="Prot_Inhib_GrowthFact_Antg"/>
</dbReference>
<dbReference type="InterPro" id="IPR001791">
    <property type="entry name" value="Laminin_G"/>
</dbReference>
<dbReference type="SMART" id="SM00280">
    <property type="entry name" value="KAZAL"/>
    <property type="match status" value="6"/>
</dbReference>
<reference evidence="15" key="2">
    <citation type="submission" date="2015-06" db="UniProtKB">
        <authorList>
            <consortium name="EnsemblMetazoa"/>
        </authorList>
    </citation>
    <scope>IDENTIFICATION</scope>
</reference>
<dbReference type="SUPFAM" id="SSF57196">
    <property type="entry name" value="EGF/Laminin"/>
    <property type="match status" value="2"/>
</dbReference>
<feature type="compositionally biased region" description="Polar residues" evidence="9">
    <location>
        <begin position="18"/>
        <end position="27"/>
    </location>
</feature>
<evidence type="ECO:0000313" key="16">
    <source>
        <dbReference type="Proteomes" id="UP000015104"/>
    </source>
</evidence>
<dbReference type="InterPro" id="IPR036058">
    <property type="entry name" value="Kazal_dom_sf"/>
</dbReference>
<dbReference type="SUPFAM" id="SSF100895">
    <property type="entry name" value="Kazal-type serine protease inhibitors"/>
    <property type="match status" value="6"/>
</dbReference>
<feature type="domain" description="Kazal-like" evidence="14">
    <location>
        <begin position="375"/>
        <end position="422"/>
    </location>
</feature>
<keyword evidence="10" id="KW-1133">Transmembrane helix</keyword>
<dbReference type="FunFam" id="2.10.25.10:FF:000074">
    <property type="entry name" value="Laminin subunit alpha"/>
    <property type="match status" value="1"/>
</dbReference>
<dbReference type="PROSITE" id="PS01186">
    <property type="entry name" value="EGF_2"/>
    <property type="match status" value="1"/>
</dbReference>
<feature type="disulfide bond" evidence="7">
    <location>
        <begin position="1074"/>
        <end position="1083"/>
    </location>
</feature>
<dbReference type="Gene3D" id="2.60.120.200">
    <property type="match status" value="2"/>
</dbReference>
<evidence type="ECO:0000256" key="6">
    <source>
        <dbReference type="ARBA" id="ARBA00023180"/>
    </source>
</evidence>
<dbReference type="CDD" id="cd00110">
    <property type="entry name" value="LamG"/>
    <property type="match status" value="2"/>
</dbReference>
<keyword evidence="5 7" id="KW-1015">Disulfide bond</keyword>
<keyword evidence="4" id="KW-0722">Serine protease inhibitor</keyword>
<dbReference type="SMART" id="SM00180">
    <property type="entry name" value="EGF_Lam"/>
    <property type="match status" value="2"/>
</dbReference>
<keyword evidence="3" id="KW-0221">Differentiation</keyword>
<evidence type="ECO:0000256" key="9">
    <source>
        <dbReference type="SAM" id="MobiDB-lite"/>
    </source>
</evidence>
<dbReference type="InterPro" id="IPR013320">
    <property type="entry name" value="ConA-like_dom_sf"/>
</dbReference>
<dbReference type="PROSITE" id="PS50026">
    <property type="entry name" value="EGF_3"/>
    <property type="match status" value="2"/>
</dbReference>
<evidence type="ECO:0000256" key="1">
    <source>
        <dbReference type="ARBA" id="ARBA00022690"/>
    </source>
</evidence>
<dbReference type="STRING" id="32264.T1L3L3"/>
<dbReference type="PROSITE" id="PS51465">
    <property type="entry name" value="KAZAL_2"/>
    <property type="match status" value="6"/>
</dbReference>
<dbReference type="GO" id="GO:0030154">
    <property type="term" value="P:cell differentiation"/>
    <property type="evidence" value="ECO:0007669"/>
    <property type="project" value="UniProtKB-KW"/>
</dbReference>
<feature type="disulfide bond" evidence="7">
    <location>
        <begin position="1386"/>
        <end position="1395"/>
    </location>
</feature>
<feature type="domain" description="Kazal-like" evidence="14">
    <location>
        <begin position="303"/>
        <end position="365"/>
    </location>
</feature>
<protein>
    <recommendedName>
        <fullName evidence="17">Agrin</fullName>
    </recommendedName>
</protein>
<feature type="domain" description="Kazal-like" evidence="14">
    <location>
        <begin position="754"/>
        <end position="804"/>
    </location>
</feature>
<evidence type="ECO:0000256" key="4">
    <source>
        <dbReference type="ARBA" id="ARBA00022900"/>
    </source>
</evidence>
<keyword evidence="8" id="KW-0424">Laminin EGF-like domain</keyword>
<dbReference type="SUPFAM" id="SSF49899">
    <property type="entry name" value="Concanavalin A-like lectins/glucanases"/>
    <property type="match status" value="2"/>
</dbReference>
<feature type="disulfide bond" evidence="8">
    <location>
        <begin position="623"/>
        <end position="640"/>
    </location>
</feature>
<dbReference type="PROSITE" id="PS01248">
    <property type="entry name" value="EGF_LAM_1"/>
    <property type="match status" value="1"/>
</dbReference>
<feature type="domain" description="Kazal-like" evidence="14">
    <location>
        <begin position="234"/>
        <end position="287"/>
    </location>
</feature>
<dbReference type="InterPro" id="IPR000742">
    <property type="entry name" value="EGF"/>
</dbReference>
<dbReference type="PANTHER" id="PTHR10913">
    <property type="entry name" value="FOLLISTATIN-RELATED"/>
    <property type="match status" value="1"/>
</dbReference>
<keyword evidence="1" id="KW-0646">Protease inhibitor</keyword>
<dbReference type="Pfam" id="PF00054">
    <property type="entry name" value="Laminin_G_1"/>
    <property type="match status" value="2"/>
</dbReference>
<keyword evidence="7" id="KW-0245">EGF-like domain</keyword>
<dbReference type="SMART" id="SM00181">
    <property type="entry name" value="EGF"/>
    <property type="match status" value="5"/>
</dbReference>
<dbReference type="eggNOG" id="KOG3509">
    <property type="taxonomic scope" value="Eukaryota"/>
</dbReference>
<keyword evidence="6" id="KW-0325">Glycoprotein</keyword>
<dbReference type="EMBL" id="CAEY01001039">
    <property type="status" value="NOT_ANNOTATED_CDS"/>
    <property type="molecule type" value="Genomic_DNA"/>
</dbReference>
<feature type="disulfide bond" evidence="8">
    <location>
        <begin position="642"/>
        <end position="651"/>
    </location>
</feature>
<evidence type="ECO:0000256" key="3">
    <source>
        <dbReference type="ARBA" id="ARBA00022782"/>
    </source>
</evidence>
<dbReference type="Proteomes" id="UP000015104">
    <property type="component" value="Unassembled WGS sequence"/>
</dbReference>
<dbReference type="SMART" id="SM00057">
    <property type="entry name" value="FIMAC"/>
    <property type="match status" value="3"/>
</dbReference>
<evidence type="ECO:0000259" key="13">
    <source>
        <dbReference type="PROSITE" id="PS50027"/>
    </source>
</evidence>
<dbReference type="HOGENOM" id="CLU_001582_2_0_1"/>
<dbReference type="EMBL" id="CAEY01001040">
    <property type="status" value="NOT_ANNOTATED_CDS"/>
    <property type="molecule type" value="Genomic_DNA"/>
</dbReference>
<dbReference type="CDD" id="cd00104">
    <property type="entry name" value="KAZAL_FS"/>
    <property type="match status" value="5"/>
</dbReference>
<sequence>MKSVKSVKHRPTVRFATKPSNSYPTGSPTLTPACHPCDKPCKHVNHFQHSNDVLDHQDKVKLSTHSSTNCNNKLANNIYSYNPVELPKEPPINHEGVSYLPIIIVATILTITTVLLVIASIFFIKYLPFQKSLSSYEGICSCAFGGYCSPDSYSDNIASICRCDTFQCDSTPFDPICANDNKTYSNQCQLNFTSCNLQTPLTVQYKGKCEENGETNACGSIKCDNETICIQTSPDSPGICSCPSCSHHYEPVCASDGLFYTNECVLRRESCKENLNLRIVHSNECGGCDNVHCQFYSNCDITETGEVSCHCPKNCSQEKDPVCGSDGLNYLNECQLRLTSCQQRQYITVTSKVQCDLCSNVHCKYGAHCEAGLCVCPKDCPSIYEPVCSTDGYTYANECQMRLTACQRKLELSVTFYGECQDSQMIKRLGSTSPSSPSSSLSSFTFTASSPSSNSLTGYIDTCDQNTCRFGGVCDYDATGIPHCVCSYSCPVRDESRDEFVCGSDGRLYENECKLQEEACRRQQEVALESRDKCDGQRLLSLCDSSQPLVDPLTGLDYTCGDGPGAKNCPAFSYCQKDGYHAKCCPDVALKVNCNSTTYGCCSDGLISALGWNLAGCPEVCNCNKLGSISSTCDPITNQCQCKVGVGGLQCDRCKPGFWGLHKISEGNNGCIPCSCNKNGSVRGDCEQMTGRCVCKQGLQGVKCDICPEDALLLPQGCTISINLTKLYPESCSTINCLFGAKCESLDEGGSRCVCNIDCSPEEKVSDKVCSSDGTIFPNECQLKIYSCRMQRPLTTLYKGPCKLFESSNTNNDKDNNNNDIETITQGPLRRSNVQHKTPSSTPTPNKSSIISIPGFLGNSLIELPRLQAYSRLSIEMEFISYTESAILLYNGQTVSGEGDFVSLSIRKGHIEFRYDLGSGMVILRSKEPIVIGSTVRFVAKRYHKDGILSVEGQPDVTGSSPGSLKSLDLAENLYLGWIPTNRSNVYNNIGLRSAFIGCLYRFNVDKNLRLKDILDPSTSTILRSVNVIDCLDMPCSGSSVQRLSASVNYCHNGGTCLPLISSTDGSISSSCKCKPGYTGETCKLTIGDNICSMDNNPCIKDTVCASLPFNQGFSCFCPQDDNSLELCLNAQRKTENAFIPDFVETSYLTLPTLQNIAQTFIIEIWFLSRDINGLLFYNGQHSSHAKGDFISLNIVDSFIQFSFNLGSINPSESKRFLRINSTFLRTLEIIDFFFLCFTIQLWLTLNAPSSGLVTLRSESKISIGEWHSVRITRNRKQGGLQLDQHSMVYGEAKTNLSELNLDQPFYIGSIPGSHSTHREFNISKGFNGAIQRIVVNGHVWDDLLDRAIEIYNVAKYVGPPCESPNPCSSSNAVCVPQFNHYTCKCNSPDYSIDCTSDIPQEQ</sequence>
<reference evidence="16" key="1">
    <citation type="submission" date="2011-08" db="EMBL/GenBank/DDBJ databases">
        <authorList>
            <person name="Rombauts S."/>
        </authorList>
    </citation>
    <scope>NUCLEOTIDE SEQUENCE</scope>
    <source>
        <strain evidence="16">London</strain>
    </source>
</reference>
<evidence type="ECO:0000256" key="7">
    <source>
        <dbReference type="PROSITE-ProRule" id="PRU00076"/>
    </source>
</evidence>
<keyword evidence="10" id="KW-0472">Membrane</keyword>
<comment type="caution">
    <text evidence="7">Lacks conserved residue(s) required for the propagation of feature annotation.</text>
</comment>
<dbReference type="Pfam" id="PF00053">
    <property type="entry name" value="EGF_laminin"/>
    <property type="match status" value="2"/>
</dbReference>
<dbReference type="InterPro" id="IPR002049">
    <property type="entry name" value="LE_dom"/>
</dbReference>
<dbReference type="PANTHER" id="PTHR10913:SF45">
    <property type="entry name" value="FOLLISTATIN, ISOFORM A-RELATED"/>
    <property type="match status" value="1"/>
</dbReference>
<dbReference type="PROSITE" id="PS50025">
    <property type="entry name" value="LAM_G_DOMAIN"/>
    <property type="match status" value="2"/>
</dbReference>
<feature type="domain" description="Kazal-like" evidence="14">
    <location>
        <begin position="485"/>
        <end position="536"/>
    </location>
</feature>
<dbReference type="SMART" id="SM00282">
    <property type="entry name" value="LamG"/>
    <property type="match status" value="2"/>
</dbReference>
<dbReference type="InterPro" id="IPR002350">
    <property type="entry name" value="Kazal_dom"/>
</dbReference>
<dbReference type="GO" id="GO:0005576">
    <property type="term" value="C:extracellular region"/>
    <property type="evidence" value="ECO:0007669"/>
    <property type="project" value="TreeGrafter"/>
</dbReference>
<keyword evidence="16" id="KW-1185">Reference proteome</keyword>
<feature type="domain" description="Laminin G" evidence="11">
    <location>
        <begin position="840"/>
        <end position="1031"/>
    </location>
</feature>
<evidence type="ECO:0000259" key="14">
    <source>
        <dbReference type="PROSITE" id="PS51465"/>
    </source>
</evidence>
<dbReference type="InterPro" id="IPR003645">
    <property type="entry name" value="Fol_N"/>
</dbReference>
<proteinExistence type="predicted"/>
<feature type="transmembrane region" description="Helical" evidence="10">
    <location>
        <begin position="99"/>
        <end position="124"/>
    </location>
</feature>
<evidence type="ECO:0000256" key="8">
    <source>
        <dbReference type="PROSITE-ProRule" id="PRU00460"/>
    </source>
</evidence>
<feature type="compositionally biased region" description="Low complexity" evidence="9">
    <location>
        <begin position="837"/>
        <end position="847"/>
    </location>
</feature>
<feature type="disulfide bond" evidence="8">
    <location>
        <begin position="621"/>
        <end position="633"/>
    </location>
</feature>
<dbReference type="Gene3D" id="3.30.60.30">
    <property type="match status" value="6"/>
</dbReference>
<keyword evidence="10" id="KW-0812">Transmembrane</keyword>